<proteinExistence type="predicted"/>
<dbReference type="Proteomes" id="UP000694408">
    <property type="component" value="Unplaced"/>
</dbReference>
<keyword evidence="1" id="KW-1133">Transmembrane helix</keyword>
<evidence type="ECO:0000313" key="3">
    <source>
        <dbReference type="Proteomes" id="UP000694408"/>
    </source>
</evidence>
<dbReference type="AlphaFoldDB" id="A0A8C5NIT5"/>
<evidence type="ECO:0000256" key="1">
    <source>
        <dbReference type="SAM" id="Phobius"/>
    </source>
</evidence>
<keyword evidence="1" id="KW-0812">Transmembrane</keyword>
<keyword evidence="3" id="KW-1185">Reference proteome</keyword>
<sequence length="112" mass="12517">KTQIKHRLHGNLFFIYFLFPSVEFSGIGLIKYILPGLVLLCFAVCASCYTRSPHPSWLHVHPPHRQGRCHGTGKAAMEFTWPFPLPGLLPGLDLQEKLGLSAKIPVCVCVCF</sequence>
<reference evidence="2" key="2">
    <citation type="submission" date="2025-09" db="UniProtKB">
        <authorList>
            <consortium name="Ensembl"/>
        </authorList>
    </citation>
    <scope>IDENTIFICATION</scope>
</reference>
<keyword evidence="1" id="KW-0472">Membrane</keyword>
<dbReference type="Ensembl" id="ENSJHYT00000001999.1">
    <property type="protein sequence ID" value="ENSJHYP00000001599.1"/>
    <property type="gene ID" value="ENSJHYG00000001395.1"/>
</dbReference>
<reference evidence="2" key="1">
    <citation type="submission" date="2025-08" db="UniProtKB">
        <authorList>
            <consortium name="Ensembl"/>
        </authorList>
    </citation>
    <scope>IDENTIFICATION</scope>
</reference>
<name>A0A8C5NIT5_JUNHY</name>
<evidence type="ECO:0000313" key="2">
    <source>
        <dbReference type="Ensembl" id="ENSJHYP00000001599.1"/>
    </source>
</evidence>
<feature type="transmembrane region" description="Helical" evidence="1">
    <location>
        <begin position="12"/>
        <end position="34"/>
    </location>
</feature>
<accession>A0A8C5NIT5</accession>
<organism evidence="2 3">
    <name type="scientific">Junco hyemalis</name>
    <name type="common">Dark-eyed junco</name>
    <dbReference type="NCBI Taxonomy" id="40217"/>
    <lineage>
        <taxon>Eukaryota</taxon>
        <taxon>Metazoa</taxon>
        <taxon>Chordata</taxon>
        <taxon>Craniata</taxon>
        <taxon>Vertebrata</taxon>
        <taxon>Euteleostomi</taxon>
        <taxon>Archelosauria</taxon>
        <taxon>Archosauria</taxon>
        <taxon>Dinosauria</taxon>
        <taxon>Saurischia</taxon>
        <taxon>Theropoda</taxon>
        <taxon>Coelurosauria</taxon>
        <taxon>Aves</taxon>
        <taxon>Neognathae</taxon>
        <taxon>Neoaves</taxon>
        <taxon>Telluraves</taxon>
        <taxon>Australaves</taxon>
        <taxon>Passeriformes</taxon>
        <taxon>Passerellidae</taxon>
        <taxon>Junco</taxon>
    </lineage>
</organism>
<protein>
    <submittedName>
        <fullName evidence="2">Uncharacterized protein</fullName>
    </submittedName>
</protein>